<evidence type="ECO:0000259" key="7">
    <source>
        <dbReference type="Pfam" id="PF00931"/>
    </source>
</evidence>
<dbReference type="InterPro" id="IPR027417">
    <property type="entry name" value="P-loop_NTPase"/>
</dbReference>
<dbReference type="FunFam" id="1.10.10.10:FF:000322">
    <property type="entry name" value="Probable disease resistance protein At1g63360"/>
    <property type="match status" value="1"/>
</dbReference>
<feature type="domain" description="Disease resistance N-terminal" evidence="8">
    <location>
        <begin position="18"/>
        <end position="101"/>
    </location>
</feature>
<evidence type="ECO:0000256" key="2">
    <source>
        <dbReference type="ARBA" id="ARBA00022614"/>
    </source>
</evidence>
<dbReference type="GO" id="GO:0002758">
    <property type="term" value="P:innate immune response-activating signaling pathway"/>
    <property type="evidence" value="ECO:0007669"/>
    <property type="project" value="UniProtKB-ARBA"/>
</dbReference>
<dbReference type="Gene3D" id="1.10.8.430">
    <property type="entry name" value="Helical domain of apoptotic protease-activating factors"/>
    <property type="match status" value="1"/>
</dbReference>
<dbReference type="Pfam" id="PF18052">
    <property type="entry name" value="Rx_N"/>
    <property type="match status" value="1"/>
</dbReference>
<evidence type="ECO:0000256" key="5">
    <source>
        <dbReference type="ARBA" id="ARBA00022821"/>
    </source>
</evidence>
<gene>
    <name evidence="11" type="ORF">LUZ62_065306</name>
</gene>
<dbReference type="GO" id="GO:0042742">
    <property type="term" value="P:defense response to bacterium"/>
    <property type="evidence" value="ECO:0007669"/>
    <property type="project" value="UniProtKB-ARBA"/>
</dbReference>
<dbReference type="GO" id="GO:0009626">
    <property type="term" value="P:plant-type hypersensitive response"/>
    <property type="evidence" value="ECO:0007669"/>
    <property type="project" value="UniProtKB-ARBA"/>
</dbReference>
<organism evidence="11 12">
    <name type="scientific">Rhynchospora pubera</name>
    <dbReference type="NCBI Taxonomy" id="906938"/>
    <lineage>
        <taxon>Eukaryota</taxon>
        <taxon>Viridiplantae</taxon>
        <taxon>Streptophyta</taxon>
        <taxon>Embryophyta</taxon>
        <taxon>Tracheophyta</taxon>
        <taxon>Spermatophyta</taxon>
        <taxon>Magnoliopsida</taxon>
        <taxon>Liliopsida</taxon>
        <taxon>Poales</taxon>
        <taxon>Cyperaceae</taxon>
        <taxon>Cyperoideae</taxon>
        <taxon>Rhynchosporeae</taxon>
        <taxon>Rhynchospora</taxon>
    </lineage>
</organism>
<dbReference type="EMBL" id="JAMFTS010000003">
    <property type="protein sequence ID" value="KAJ4781049.1"/>
    <property type="molecule type" value="Genomic_DNA"/>
</dbReference>
<keyword evidence="6" id="KW-0067">ATP-binding</keyword>
<evidence type="ECO:0000259" key="9">
    <source>
        <dbReference type="Pfam" id="PF23559"/>
    </source>
</evidence>
<dbReference type="Proteomes" id="UP001140206">
    <property type="component" value="Chromosome 3"/>
</dbReference>
<dbReference type="Pfam" id="PF23559">
    <property type="entry name" value="WHD_DRP"/>
    <property type="match status" value="1"/>
</dbReference>
<comment type="caution">
    <text evidence="11">The sequence shown here is derived from an EMBL/GenBank/DDBJ whole genome shotgun (WGS) entry which is preliminary data.</text>
</comment>
<protein>
    <submittedName>
        <fullName evidence="11">Disease resistance protein RGA2</fullName>
    </submittedName>
</protein>
<evidence type="ECO:0000256" key="3">
    <source>
        <dbReference type="ARBA" id="ARBA00022737"/>
    </source>
</evidence>
<accession>A0AAV8EK19</accession>
<dbReference type="GO" id="GO:0005524">
    <property type="term" value="F:ATP binding"/>
    <property type="evidence" value="ECO:0007669"/>
    <property type="project" value="UniProtKB-KW"/>
</dbReference>
<evidence type="ECO:0000256" key="6">
    <source>
        <dbReference type="ARBA" id="ARBA00022840"/>
    </source>
</evidence>
<dbReference type="Pfam" id="PF25019">
    <property type="entry name" value="LRR_R13L1-DRL21"/>
    <property type="match status" value="1"/>
</dbReference>
<keyword evidence="3" id="KW-0677">Repeat</keyword>
<dbReference type="PRINTS" id="PR00364">
    <property type="entry name" value="DISEASERSIST"/>
</dbReference>
<dbReference type="InterPro" id="IPR002182">
    <property type="entry name" value="NB-ARC"/>
</dbReference>
<comment type="similarity">
    <text evidence="1">Belongs to the disease resistance NB-LRR family.</text>
</comment>
<dbReference type="GO" id="GO:0043531">
    <property type="term" value="F:ADP binding"/>
    <property type="evidence" value="ECO:0007669"/>
    <property type="project" value="InterPro"/>
</dbReference>
<dbReference type="Gene3D" id="1.10.10.10">
    <property type="entry name" value="Winged helix-like DNA-binding domain superfamily/Winged helix DNA-binding domain"/>
    <property type="match status" value="1"/>
</dbReference>
<evidence type="ECO:0000259" key="8">
    <source>
        <dbReference type="Pfam" id="PF18052"/>
    </source>
</evidence>
<keyword evidence="12" id="KW-1185">Reference proteome</keyword>
<dbReference type="InterPro" id="IPR042197">
    <property type="entry name" value="Apaf_helical"/>
</dbReference>
<dbReference type="PANTHER" id="PTHR36766">
    <property type="entry name" value="PLANT BROAD-SPECTRUM MILDEW RESISTANCE PROTEIN RPW8"/>
    <property type="match status" value="1"/>
</dbReference>
<evidence type="ECO:0000256" key="4">
    <source>
        <dbReference type="ARBA" id="ARBA00022741"/>
    </source>
</evidence>
<dbReference type="SUPFAM" id="SSF52047">
    <property type="entry name" value="RNI-like"/>
    <property type="match status" value="1"/>
</dbReference>
<feature type="domain" description="Disease resistance protein winged helix" evidence="9">
    <location>
        <begin position="451"/>
        <end position="522"/>
    </location>
</feature>
<keyword evidence="2" id="KW-0433">Leucine-rich repeat</keyword>
<evidence type="ECO:0000256" key="1">
    <source>
        <dbReference type="ARBA" id="ARBA00008894"/>
    </source>
</evidence>
<evidence type="ECO:0000259" key="10">
    <source>
        <dbReference type="Pfam" id="PF25019"/>
    </source>
</evidence>
<dbReference type="InterPro" id="IPR032675">
    <property type="entry name" value="LRR_dom_sf"/>
</dbReference>
<dbReference type="InterPro" id="IPR058922">
    <property type="entry name" value="WHD_DRP"/>
</dbReference>
<feature type="domain" description="R13L1/DRL21-like LRR repeat region" evidence="10">
    <location>
        <begin position="707"/>
        <end position="828"/>
    </location>
</feature>
<dbReference type="Gene3D" id="1.20.5.4130">
    <property type="match status" value="1"/>
</dbReference>
<sequence>MALNTLAEWTGSTIIGNLVDTAFSYMYDRMLPADTEAELNRLKTALPKITAVLSVAEALKLNYPNSGVDAWLQQFNMAFLAAEDVLDELNYRDLEHMVKDQDKVGGFFFSIVGSLKRKFCGTNINSDTLGRLREAIKMLDQASNDVGHFYKFSTGLKFCNPLETPCEVGKVSCRETTSFLTESKVVGREIEKGMIIEWLKKPVPHTCISALCIVGAGGLGKTTLAQLISEKMRRENYFDKILWVCVSTFFCVEAITRKILEQLGEGNHGGKSLNALQIKLKENIHSKRVLFILDDVWNEDKMCDWEKLLAPLKFVQEGSKILVTTRMRSVADMLARVLNVDRECLDLRGLDEQQLLLLLNKYAFHGYNMDKHKDLQKIGNKIIQKLWGSPLAAKVIGSLLNSNMNFHFWKRILKCNSLINLEQAKEVADVLKLSYYHLSAALQQCFRFCSIFPQDYLFEKNTLIRMWMASGFIQKQSWGEERPEDIGEDYFNHLLGKSFFEPHTQDKGENYYVMHDMMHELAEIVSKGECFRVNPSNNSLNIPSTAQHVSVPFCEIERVFHLKNLRTLVITMLFLYEMPTYNDRFVLPCDSLKETLRVLSINVNFNYELPEEIDHLIHLRILEANEVSGTFLANSICKLYHLEVLDLMDVNSNFSGVETTGVRITNLVNLRYMNIPDEIMINVYGVHKLTSLQELTFFVGHDSGRHIDELKTLNNLRHLCIKQIENITDPAEVKTANLFKKGSLLSLSLNWTEGISDNPEQIIDNLQPHPNLRELEIDYYNGHRSPIWMRDLPSLNLSSLMLSNCPLWEDLPFLAQMPHLKNLSLLGMSEVKQVDFSFDITKNAYAFPSLEQLICDEMPKWQSWAGLLSCHGFPNLEVLKVTNCSNLTELPAMPLSLFYFKVENVGLKSLPDIYHNYSITTPSPSYPKSSLTEVILRYCPNLKSMNGFLQQENLDFQVVETLVIDHCENLVRLPTSAFGKLVSLKYLYIRGCPKLVPVDNQRILLPVTLQTLIIGDCGVLDVTVLELASQLATLTTLRIIDSPTITYIPCSDNAFPCLSELHIQGCDKLVQHSLMQIAQGVNLVKSMVSLKINELNISHPSLLSIEPLRSLRFVKICRVANCSGMEALPEQWLMQNNSTLKILTIENASSLRSLPDIMVRLTALKRLRIKSATLLEHIPELPPSLVQTSITDAGGRELV</sequence>
<proteinExistence type="inferred from homology"/>
<dbReference type="InterPro" id="IPR041118">
    <property type="entry name" value="Rx_N"/>
</dbReference>
<dbReference type="Gene3D" id="3.80.10.10">
    <property type="entry name" value="Ribonuclease Inhibitor"/>
    <property type="match status" value="4"/>
</dbReference>
<feature type="domain" description="NB-ARC" evidence="7">
    <location>
        <begin position="193"/>
        <end position="365"/>
    </location>
</feature>
<dbReference type="InterPro" id="IPR056789">
    <property type="entry name" value="LRR_R13L1-DRL21"/>
</dbReference>
<dbReference type="SUPFAM" id="SSF52058">
    <property type="entry name" value="L domain-like"/>
    <property type="match status" value="1"/>
</dbReference>
<dbReference type="PANTHER" id="PTHR36766:SF40">
    <property type="entry name" value="DISEASE RESISTANCE PROTEIN RGA3"/>
    <property type="match status" value="1"/>
</dbReference>
<reference evidence="11" key="1">
    <citation type="submission" date="2022-08" db="EMBL/GenBank/DDBJ databases">
        <authorList>
            <person name="Marques A."/>
        </authorList>
    </citation>
    <scope>NUCLEOTIDE SEQUENCE</scope>
    <source>
        <strain evidence="11">RhyPub2mFocal</strain>
        <tissue evidence="11">Leaves</tissue>
    </source>
</reference>
<name>A0AAV8EK19_9POAL</name>
<dbReference type="Pfam" id="PF00931">
    <property type="entry name" value="NB-ARC"/>
    <property type="match status" value="1"/>
</dbReference>
<keyword evidence="4" id="KW-0547">Nucleotide-binding</keyword>
<dbReference type="InterPro" id="IPR036388">
    <property type="entry name" value="WH-like_DNA-bd_sf"/>
</dbReference>
<keyword evidence="5" id="KW-0611">Plant defense</keyword>
<evidence type="ECO:0000313" key="11">
    <source>
        <dbReference type="EMBL" id="KAJ4781049.1"/>
    </source>
</evidence>
<dbReference type="SUPFAM" id="SSF52540">
    <property type="entry name" value="P-loop containing nucleoside triphosphate hydrolases"/>
    <property type="match status" value="1"/>
</dbReference>
<dbReference type="AlphaFoldDB" id="A0AAV8EK19"/>
<dbReference type="Gene3D" id="3.40.50.300">
    <property type="entry name" value="P-loop containing nucleotide triphosphate hydrolases"/>
    <property type="match status" value="1"/>
</dbReference>
<evidence type="ECO:0000313" key="12">
    <source>
        <dbReference type="Proteomes" id="UP001140206"/>
    </source>
</evidence>